<evidence type="ECO:0000256" key="1">
    <source>
        <dbReference type="SAM" id="MobiDB-lite"/>
    </source>
</evidence>
<name>A0A2N5SVB8_9BASI</name>
<dbReference type="Proteomes" id="UP000235392">
    <property type="component" value="Unassembled WGS sequence"/>
</dbReference>
<gene>
    <name evidence="2" type="ORF">PCASD_18137</name>
</gene>
<organism evidence="2 3">
    <name type="scientific">Puccinia coronata f. sp. avenae</name>
    <dbReference type="NCBI Taxonomy" id="200324"/>
    <lineage>
        <taxon>Eukaryota</taxon>
        <taxon>Fungi</taxon>
        <taxon>Dikarya</taxon>
        <taxon>Basidiomycota</taxon>
        <taxon>Pucciniomycotina</taxon>
        <taxon>Pucciniomycetes</taxon>
        <taxon>Pucciniales</taxon>
        <taxon>Pucciniaceae</taxon>
        <taxon>Puccinia</taxon>
    </lineage>
</organism>
<sequence length="261" mass="30014">MRIREPENLAAPLLQPHLTSATQAVFFFPSTFFAYRPPPPPPTRPQTAIPLPPIRDHQDKNHQDKKLDAKNYRRISDNQKKFLTSTSNKRLSNSMGFVKYKRDLKVIAVKMSRRGMTLAEINAAIDKQISPDSLSRWNRLYEQTRDVVRNPALYLPRGRPLAFTTEQREFVLEALEAEPALYVDEIQSHIVAMTGVRHPLRTILDELKIRLHLTKKVARTVHPAQCEVRRAAYIDEVGIYPSTFFVFLDECAVSKATHSRD</sequence>
<feature type="region of interest" description="Disordered" evidence="1">
    <location>
        <begin position="36"/>
        <end position="69"/>
    </location>
</feature>
<comment type="caution">
    <text evidence="2">The sequence shown here is derived from an EMBL/GenBank/DDBJ whole genome shotgun (WGS) entry which is preliminary data.</text>
</comment>
<dbReference type="AlphaFoldDB" id="A0A2N5SVB8"/>
<dbReference type="InterPro" id="IPR009057">
    <property type="entry name" value="Homeodomain-like_sf"/>
</dbReference>
<evidence type="ECO:0000313" key="2">
    <source>
        <dbReference type="EMBL" id="PLW17177.1"/>
    </source>
</evidence>
<feature type="compositionally biased region" description="Basic and acidic residues" evidence="1">
    <location>
        <begin position="54"/>
        <end position="69"/>
    </location>
</feature>
<dbReference type="PANTHER" id="PTHR46564:SF1">
    <property type="entry name" value="TRANSPOSASE"/>
    <property type="match status" value="1"/>
</dbReference>
<evidence type="ECO:0000313" key="3">
    <source>
        <dbReference type="Proteomes" id="UP000235392"/>
    </source>
</evidence>
<protein>
    <submittedName>
        <fullName evidence="2">Uncharacterized protein</fullName>
    </submittedName>
</protein>
<dbReference type="SUPFAM" id="SSF46689">
    <property type="entry name" value="Homeodomain-like"/>
    <property type="match status" value="1"/>
</dbReference>
<reference evidence="2 3" key="1">
    <citation type="submission" date="2017-11" db="EMBL/GenBank/DDBJ databases">
        <title>De novo assembly and phasing of dikaryotic genomes from two isolates of Puccinia coronata f. sp. avenae, the causal agent of oat crown rust.</title>
        <authorList>
            <person name="Miller M.E."/>
            <person name="Zhang Y."/>
            <person name="Omidvar V."/>
            <person name="Sperschneider J."/>
            <person name="Schwessinger B."/>
            <person name="Raley C."/>
            <person name="Palmer J.M."/>
            <person name="Garnica D."/>
            <person name="Upadhyaya N."/>
            <person name="Rathjen J."/>
            <person name="Taylor J.M."/>
            <person name="Park R.F."/>
            <person name="Dodds P.N."/>
            <person name="Hirsch C.D."/>
            <person name="Kianian S.F."/>
            <person name="Figueroa M."/>
        </authorList>
    </citation>
    <scope>NUCLEOTIDE SEQUENCE [LARGE SCALE GENOMIC DNA]</scope>
    <source>
        <strain evidence="2">12SD80</strain>
    </source>
</reference>
<proteinExistence type="predicted"/>
<dbReference type="PANTHER" id="PTHR46564">
    <property type="entry name" value="TRANSPOSASE"/>
    <property type="match status" value="1"/>
</dbReference>
<accession>A0A2N5SVB8</accession>
<dbReference type="EMBL" id="PGCI01000756">
    <property type="protein sequence ID" value="PLW17177.1"/>
    <property type="molecule type" value="Genomic_DNA"/>
</dbReference>